<sequence length="1388" mass="145272">MTVPFEARDLISGAVQNMRKAILGATNDLLDFRRASGQMGDNLVSDLRRSRSAADDLGSRINDAADETRRLGRANIDDIFRRARSGAEDLRRSASRADSEIRGMSDSRVHLRAQDEVSPVLDGISSKITTIAATAGALVLGGGIKDALFGNVMDYYSEASRSAALLPATARDQGLQTVKDLNAQGIISSQTEGARQLADISPLVRDKSQTSEFLRASAKMKYLLPDAGFEEINRALAQSADTFGETYASVTDSMIYAYEKVGDRQKDLFDTFWEYSGYFKNTGANSGQMANFLTQSVKEGSFNFDKPADFIKETFGVKALDPGDMEKYFTLRGAGKNDAAKQAASFTSDINSGEEQRAKGALMALVADLASQSQSELKASLVSLGSATAEDNGSAVLKTFQVPFQPAPSGIAGTTERMVQTQQAANPMQDIIQTRAQIDQQMQELGANLSTAVLPALKEFNTLITENKEQIQTFGSGIVKVVTTATDLYGKFFDEINVGVGLLIGTFAVNKVYKGYQKSKDVASDIRGLFGRRSTSSDSLPIEEVGSSSRKRFTLRRGTTGSTGGLGGGLSSLSSMTVNASVVYLNEAGGLGGSIGGQGSRSGGRSNRRGRTGSSSSSTRTMTGGSGTSGSIRARRGTRTTNIPDIDAIPDVAARRGRVTYRNTARLRGTSAIPDIISDVSDVPARRGVLKGLAKGGTKAVKAMGVVGTVAGIGMSGYSLYQASKDEGLKAGASNTGGSIVGGLAGGTIGGIVGSLAGPFGTAAGAAAGGWVGEKLGSMADNAGWTKKAVDGIYSIGDWITGKGKKKEEPAVTAKVVPEAKITFGNLTPEREKQLQETFNVFRANVAKDGLKTALTRAVNESGVKETVDKIKNTFVGAWKSTESGNAQQNVQAVGVAAQKTAGQTQQLGVTTKTSTAGIVQGAGAAGASMLGIGTAVKTATDETKQQLLSIQTVTSQSESWGSTIITRISKGMQSKFPELKSTAIGAMGILNTLTGAGAAKSFVTSSLPNSSGGAAYANGDIITRPHIGLVGEAGPEAIIPLSAGRRQRGVELWERAGAMLGVRAYANGGIVGGQPLRNRAYQAKAYIDDNNDRIGYGAGYAEGIHGSLEMVKKQGMKRYTKAMNKASSLTDAYKIRSTGHQLRRQAAKMKNFTKGTKLLGKVVRPVGYAMDGWDILFAGKGNRGRQTAKVVGGIGGGILGGAATGAMLGTFLMPGVGTAVGGAIGGLLGTIGGEKLATKMYDGISGFFGRRKKRKKKYADGGLISAPHMGLVGEAGPEMIIPLSRQRSKRGRALWEQAGSLLGIRPYADGGAVGMRSSSIPVAKTLAQAPAAIRDIVIENINIDFGELAKGITNFAEFAKMLTSPQGRALFRKIFGEELYNALESGG</sequence>
<reference evidence="2 3" key="1">
    <citation type="journal article" date="2015" name="Int. Biodeterior. Biodegradation">
        <title>Physiological and genetic screening methods for the isolation of methyl tert-butyl ether-degrading bacteria for bioremediation purposes.</title>
        <authorList>
            <person name="Guisado I.M."/>
            <person name="Purswani J."/>
            <person name="Gonzalez Lopez J."/>
            <person name="Pozo C."/>
        </authorList>
    </citation>
    <scope>NUCLEOTIDE SEQUENCE [LARGE SCALE GENOMIC DNA]</scope>
    <source>
        <strain evidence="2 3">SH7</strain>
    </source>
</reference>
<dbReference type="Proteomes" id="UP000054709">
    <property type="component" value="Unassembled WGS sequence"/>
</dbReference>
<keyword evidence="3" id="KW-1185">Reference proteome</keyword>
<dbReference type="PANTHER" id="PTHR21525">
    <property type="entry name" value="MOTILE SPERM PROTEIN"/>
    <property type="match status" value="1"/>
</dbReference>
<dbReference type="EMBL" id="LCZJ02000015">
    <property type="protein sequence ID" value="KTD88183.1"/>
    <property type="molecule type" value="Genomic_DNA"/>
</dbReference>
<feature type="compositionally biased region" description="Low complexity" evidence="1">
    <location>
        <begin position="612"/>
        <end position="623"/>
    </location>
</feature>
<name>A0A0W1B3M9_9BACL</name>
<dbReference type="RefSeq" id="WP_060622120.1">
    <property type="nucleotide sequence ID" value="NZ_LCZJ02000015.1"/>
</dbReference>
<evidence type="ECO:0008006" key="4">
    <source>
        <dbReference type="Google" id="ProtNLM"/>
    </source>
</evidence>
<comment type="caution">
    <text evidence="2">The sequence shown here is derived from an EMBL/GenBank/DDBJ whole genome shotgun (WGS) entry which is preliminary data.</text>
</comment>
<evidence type="ECO:0000313" key="3">
    <source>
        <dbReference type="Proteomes" id="UP000054709"/>
    </source>
</evidence>
<evidence type="ECO:0000256" key="1">
    <source>
        <dbReference type="SAM" id="MobiDB-lite"/>
    </source>
</evidence>
<feature type="region of interest" description="Disordered" evidence="1">
    <location>
        <begin position="535"/>
        <end position="569"/>
    </location>
</feature>
<gene>
    <name evidence="2" type="ORF">UQ64_06745</name>
</gene>
<organism evidence="2 3">
    <name type="scientific">Paenibacillus etheri</name>
    <dbReference type="NCBI Taxonomy" id="1306852"/>
    <lineage>
        <taxon>Bacteria</taxon>
        <taxon>Bacillati</taxon>
        <taxon>Bacillota</taxon>
        <taxon>Bacilli</taxon>
        <taxon>Bacillales</taxon>
        <taxon>Paenibacillaceae</taxon>
        <taxon>Paenibacillus</taxon>
    </lineage>
</organism>
<evidence type="ECO:0000313" key="2">
    <source>
        <dbReference type="EMBL" id="KTD88183.1"/>
    </source>
</evidence>
<feature type="region of interest" description="Disordered" evidence="1">
    <location>
        <begin position="594"/>
        <end position="644"/>
    </location>
</feature>
<proteinExistence type="predicted"/>
<accession>A0A0W1B3M9</accession>
<protein>
    <recommendedName>
        <fullName evidence="4">Tail tape measure protein</fullName>
    </recommendedName>
</protein>
<dbReference type="PANTHER" id="PTHR21525:SF9">
    <property type="entry name" value="CHANNEL_COLICIN DOMAIN-CONTAINING PROTEIN"/>
    <property type="match status" value="1"/>
</dbReference>